<comment type="caution">
    <text evidence="2">The sequence shown here is derived from an EMBL/GenBank/DDBJ whole genome shotgun (WGS) entry which is preliminary data.</text>
</comment>
<keyword evidence="1" id="KW-0812">Transmembrane</keyword>
<dbReference type="EMBL" id="MU001498">
    <property type="protein sequence ID" value="KAF2446412.1"/>
    <property type="molecule type" value="Genomic_DNA"/>
</dbReference>
<sequence>MMNNNPAIALYAPYRRLFASNATAHESILVSPPIHPVLGVHPLMSSRHYTLALIAVIGLLSEVLCVTLSAIPFNPATLYTAYNVSTWVSVAILILMLLALLFVFFYQEPVMPIKPDTVAGNLVYLCDGSLAEMLKDLGGHTTKERNEHIRRMGLRYEMGYSPGPGGSRLVVLAARGGVTAWQ</sequence>
<accession>A0A9P4PLZ9</accession>
<dbReference type="OrthoDB" id="3799185at2759"/>
<name>A0A9P4PLZ9_9PLEO</name>
<dbReference type="InterPro" id="IPR021840">
    <property type="entry name" value="DUF3433"/>
</dbReference>
<proteinExistence type="predicted"/>
<feature type="transmembrane region" description="Helical" evidence="1">
    <location>
        <begin position="51"/>
        <end position="73"/>
    </location>
</feature>
<protein>
    <submittedName>
        <fullName evidence="2">Uncharacterized protein</fullName>
    </submittedName>
</protein>
<keyword evidence="1" id="KW-1133">Transmembrane helix</keyword>
<keyword evidence="1" id="KW-0472">Membrane</keyword>
<dbReference type="Proteomes" id="UP000799764">
    <property type="component" value="Unassembled WGS sequence"/>
</dbReference>
<gene>
    <name evidence="2" type="ORF">P171DRAFT_259437</name>
</gene>
<evidence type="ECO:0000313" key="2">
    <source>
        <dbReference type="EMBL" id="KAF2446412.1"/>
    </source>
</evidence>
<feature type="transmembrane region" description="Helical" evidence="1">
    <location>
        <begin position="85"/>
        <end position="106"/>
    </location>
</feature>
<organism evidence="2 3">
    <name type="scientific">Karstenula rhodostoma CBS 690.94</name>
    <dbReference type="NCBI Taxonomy" id="1392251"/>
    <lineage>
        <taxon>Eukaryota</taxon>
        <taxon>Fungi</taxon>
        <taxon>Dikarya</taxon>
        <taxon>Ascomycota</taxon>
        <taxon>Pezizomycotina</taxon>
        <taxon>Dothideomycetes</taxon>
        <taxon>Pleosporomycetidae</taxon>
        <taxon>Pleosporales</taxon>
        <taxon>Massarineae</taxon>
        <taxon>Didymosphaeriaceae</taxon>
        <taxon>Karstenula</taxon>
    </lineage>
</organism>
<evidence type="ECO:0000313" key="3">
    <source>
        <dbReference type="Proteomes" id="UP000799764"/>
    </source>
</evidence>
<dbReference type="Pfam" id="PF11915">
    <property type="entry name" value="DUF3433"/>
    <property type="match status" value="1"/>
</dbReference>
<dbReference type="AlphaFoldDB" id="A0A9P4PLZ9"/>
<reference evidence="2" key="1">
    <citation type="journal article" date="2020" name="Stud. Mycol.">
        <title>101 Dothideomycetes genomes: a test case for predicting lifestyles and emergence of pathogens.</title>
        <authorList>
            <person name="Haridas S."/>
            <person name="Albert R."/>
            <person name="Binder M."/>
            <person name="Bloem J."/>
            <person name="Labutti K."/>
            <person name="Salamov A."/>
            <person name="Andreopoulos B."/>
            <person name="Baker S."/>
            <person name="Barry K."/>
            <person name="Bills G."/>
            <person name="Bluhm B."/>
            <person name="Cannon C."/>
            <person name="Castanera R."/>
            <person name="Culley D."/>
            <person name="Daum C."/>
            <person name="Ezra D."/>
            <person name="Gonzalez J."/>
            <person name="Henrissat B."/>
            <person name="Kuo A."/>
            <person name="Liang C."/>
            <person name="Lipzen A."/>
            <person name="Lutzoni F."/>
            <person name="Magnuson J."/>
            <person name="Mondo S."/>
            <person name="Nolan M."/>
            <person name="Ohm R."/>
            <person name="Pangilinan J."/>
            <person name="Park H.-J."/>
            <person name="Ramirez L."/>
            <person name="Alfaro M."/>
            <person name="Sun H."/>
            <person name="Tritt A."/>
            <person name="Yoshinaga Y."/>
            <person name="Zwiers L.-H."/>
            <person name="Turgeon B."/>
            <person name="Goodwin S."/>
            <person name="Spatafora J."/>
            <person name="Crous P."/>
            <person name="Grigoriev I."/>
        </authorList>
    </citation>
    <scope>NUCLEOTIDE SEQUENCE</scope>
    <source>
        <strain evidence="2">CBS 690.94</strain>
    </source>
</reference>
<evidence type="ECO:0000256" key="1">
    <source>
        <dbReference type="SAM" id="Phobius"/>
    </source>
</evidence>
<keyword evidence="3" id="KW-1185">Reference proteome</keyword>